<dbReference type="PRINTS" id="PR00813">
    <property type="entry name" value="BCTERIALGSPG"/>
</dbReference>
<evidence type="ECO:0000313" key="3">
    <source>
        <dbReference type="EMBL" id="MBB6048579.1"/>
    </source>
</evidence>
<keyword evidence="2" id="KW-0472">Membrane</keyword>
<gene>
    <name evidence="3" type="ORF">HNQ39_000341</name>
</gene>
<proteinExistence type="predicted"/>
<organism evidence="3 4">
    <name type="scientific">Armatimonas rosea</name>
    <dbReference type="NCBI Taxonomy" id="685828"/>
    <lineage>
        <taxon>Bacteria</taxon>
        <taxon>Bacillati</taxon>
        <taxon>Armatimonadota</taxon>
        <taxon>Armatimonadia</taxon>
        <taxon>Armatimonadales</taxon>
        <taxon>Armatimonadaceae</taxon>
        <taxon>Armatimonas</taxon>
    </lineage>
</organism>
<evidence type="ECO:0000313" key="4">
    <source>
        <dbReference type="Proteomes" id="UP000520814"/>
    </source>
</evidence>
<evidence type="ECO:0000256" key="2">
    <source>
        <dbReference type="SAM" id="Phobius"/>
    </source>
</evidence>
<keyword evidence="2" id="KW-0812">Transmembrane</keyword>
<dbReference type="NCBIfam" id="TIGR02532">
    <property type="entry name" value="IV_pilin_GFxxxE"/>
    <property type="match status" value="1"/>
</dbReference>
<dbReference type="GO" id="GO:0015628">
    <property type="term" value="P:protein secretion by the type II secretion system"/>
    <property type="evidence" value="ECO:0007669"/>
    <property type="project" value="InterPro"/>
</dbReference>
<dbReference type="SUPFAM" id="SSF54523">
    <property type="entry name" value="Pili subunits"/>
    <property type="match status" value="1"/>
</dbReference>
<dbReference type="Pfam" id="PF07963">
    <property type="entry name" value="N_methyl"/>
    <property type="match status" value="1"/>
</dbReference>
<sequence>MNPRRAFTLIELLTVIAIIAVLAAILFPVFSQARAKARQLSCLSNQHQLGMAARMYMTDNDGSLFHHHEEWVLDDGSTVQQLPQSIDSCAGGGFGNSHAEAPWLGALTPYLKSTQVAQCPEAPTGQSYLLNSIFTHKSCRYALEGVLGDFASEPLVAALPNPNLILFSERNAANTPDQDDYDTWVGEPALVEWLQYNRHSDGANYTYTDGHARWLRWSRARLDQFPDHVVRRPLEEPLP</sequence>
<protein>
    <submittedName>
        <fullName evidence="3">Prepilin-type N-terminal cleavage/methylation domain-containing protein/prepilin-type processing-associated H-X9-DG protein</fullName>
    </submittedName>
</protein>
<keyword evidence="4" id="KW-1185">Reference proteome</keyword>
<dbReference type="PANTHER" id="PTHR30093">
    <property type="entry name" value="GENERAL SECRETION PATHWAY PROTEIN G"/>
    <property type="match status" value="1"/>
</dbReference>
<keyword evidence="1" id="KW-0488">Methylation</keyword>
<name>A0A7W9SLX5_ARMRO</name>
<comment type="caution">
    <text evidence="3">The sequence shown here is derived from an EMBL/GenBank/DDBJ whole genome shotgun (WGS) entry which is preliminary data.</text>
</comment>
<feature type="transmembrane region" description="Helical" evidence="2">
    <location>
        <begin position="6"/>
        <end position="30"/>
    </location>
</feature>
<dbReference type="InterPro" id="IPR000983">
    <property type="entry name" value="Bac_GSPG_pilin"/>
</dbReference>
<dbReference type="RefSeq" id="WP_184192217.1">
    <property type="nucleotide sequence ID" value="NZ_JACHGW010000001.1"/>
</dbReference>
<keyword evidence="2" id="KW-1133">Transmembrane helix</keyword>
<dbReference type="InterPro" id="IPR027558">
    <property type="entry name" value="Pre_pil_HX9DG_C"/>
</dbReference>
<dbReference type="GO" id="GO:0015627">
    <property type="term" value="C:type II protein secretion system complex"/>
    <property type="evidence" value="ECO:0007669"/>
    <property type="project" value="InterPro"/>
</dbReference>
<dbReference type="InterPro" id="IPR045584">
    <property type="entry name" value="Pilin-like"/>
</dbReference>
<dbReference type="InterPro" id="IPR012902">
    <property type="entry name" value="N_methyl_site"/>
</dbReference>
<dbReference type="NCBIfam" id="TIGR04294">
    <property type="entry name" value="pre_pil_HX9DG"/>
    <property type="match status" value="1"/>
</dbReference>
<evidence type="ECO:0000256" key="1">
    <source>
        <dbReference type="ARBA" id="ARBA00022481"/>
    </source>
</evidence>
<dbReference type="EMBL" id="JACHGW010000001">
    <property type="protein sequence ID" value="MBB6048579.1"/>
    <property type="molecule type" value="Genomic_DNA"/>
</dbReference>
<accession>A0A7W9SLX5</accession>
<reference evidence="3 4" key="1">
    <citation type="submission" date="2020-08" db="EMBL/GenBank/DDBJ databases">
        <title>Genomic Encyclopedia of Type Strains, Phase IV (KMG-IV): sequencing the most valuable type-strain genomes for metagenomic binning, comparative biology and taxonomic classification.</title>
        <authorList>
            <person name="Goeker M."/>
        </authorList>
    </citation>
    <scope>NUCLEOTIDE SEQUENCE [LARGE SCALE GENOMIC DNA]</scope>
    <source>
        <strain evidence="3 4">DSM 23562</strain>
    </source>
</reference>
<dbReference type="Gene3D" id="3.30.700.10">
    <property type="entry name" value="Glycoprotein, Type 4 Pilin"/>
    <property type="match status" value="1"/>
</dbReference>
<dbReference type="Proteomes" id="UP000520814">
    <property type="component" value="Unassembled WGS sequence"/>
</dbReference>
<dbReference type="AlphaFoldDB" id="A0A7W9SLX5"/>